<comment type="caution">
    <text evidence="1">The sequence shown here is derived from an EMBL/GenBank/DDBJ whole genome shotgun (WGS) entry which is preliminary data.</text>
</comment>
<organism evidence="1 2">
    <name type="scientific">Pseudoalteromonas luteoviolacea</name>
    <dbReference type="NCBI Taxonomy" id="43657"/>
    <lineage>
        <taxon>Bacteria</taxon>
        <taxon>Pseudomonadati</taxon>
        <taxon>Pseudomonadota</taxon>
        <taxon>Gammaproteobacteria</taxon>
        <taxon>Alteromonadales</taxon>
        <taxon>Pseudoalteromonadaceae</taxon>
        <taxon>Pseudoalteromonas</taxon>
    </lineage>
</organism>
<name>A0A1C0TV29_9GAMM</name>
<protein>
    <submittedName>
        <fullName evidence="1">Uncharacterized protein</fullName>
    </submittedName>
</protein>
<evidence type="ECO:0000313" key="2">
    <source>
        <dbReference type="Proteomes" id="UP000093366"/>
    </source>
</evidence>
<dbReference type="AlphaFoldDB" id="A0A1C0TV29"/>
<proteinExistence type="predicted"/>
<dbReference type="Proteomes" id="UP000093366">
    <property type="component" value="Unassembled WGS sequence"/>
</dbReference>
<dbReference type="EMBL" id="MAUJ01000001">
    <property type="protein sequence ID" value="OCQ23084.1"/>
    <property type="molecule type" value="Genomic_DNA"/>
</dbReference>
<evidence type="ECO:0000313" key="1">
    <source>
        <dbReference type="EMBL" id="OCQ23084.1"/>
    </source>
</evidence>
<gene>
    <name evidence="1" type="ORF">A7985_03790</name>
</gene>
<sequence length="562" mass="63883">MLSISPQNTATGFETQRIAKDSLIRLTQISTLCFTGLRNESVLTAIRKNPVHYGSYVSNSVGKYLALHNGAVLTSTVLRLSINCGFANNNVLCNIDAHIDSLPDRMKALFARLEHKVELIPQSTTYINFENLVCSGFKRIDNILALDKEQDAERIIDEITKLIEHVKTLSLQLFDSESHLFDELITLSRDVFYDDVSMQAMVISLLYYQCSTSWMKELIAELLVIKANEQEQIQSLRIKKIYDKSITDSHFHDIKTRTVERLLAEIHKQIRLYQGYFKSLEHASVEAILNNDRKNNIVITCTGLPSYFKSHFLLAERLSLHTHELCKAQFSKDDGLMGFIHHNNLVNNIAPTPQGTAKFITQLTDRYPNYEFFIVIGPLNNRNTSFFKLGKKYTSCQFKNVAIGNSKKHVCIMAIHKHSLHNYHVRYASWEIEKRELRQNIIAHNAYSRLLGRLIEQDPNYHEDFSIGYGLTAGSLNNYLGLIVTDKNGEISYESEVIKTRPITNQGVSSQLYPTNSCFYFSVSAGLKVTTGALVKVSSTGNRVYTPCIHVYPITEHTYASS</sequence>
<reference evidence="2" key="1">
    <citation type="submission" date="2016-07" db="EMBL/GenBank/DDBJ databases">
        <authorList>
            <person name="Florea S."/>
            <person name="Webb J.S."/>
            <person name="Jaromczyk J."/>
            <person name="Schardl C.L."/>
        </authorList>
    </citation>
    <scope>NUCLEOTIDE SEQUENCE [LARGE SCALE GENOMIC DNA]</scope>
    <source>
        <strain evidence="2">IPB1</strain>
    </source>
</reference>
<accession>A0A1C0TV29</accession>